<dbReference type="AlphaFoldDB" id="R0LD20"/>
<sequence length="334" mass="37040">MLLLFACSLLLLPATTTAPQDAPHYTRPLRHHPNIWTSPPRVRVQPGLSFPGTYSRLCRGARQQLPRQVPEMTAAFKDRHPGMVLSNCFLMLLLPLQIMLVFAVLMESMKLLLDFTGDRPDVAGKCLVFCPKWCCCKCVHKASQAKEGVAAKKPSAQPPHPFCTLLLAAEAATNTDTARKAGVTMPHHARSWGIAKRQGWCKRPPVGGKQPLEETRKETPQSVCKGPKHWRKRLMEEGSRELKVDVKLQLSTTHLPAAAKGTSSISITARTLPRPGGHPDGRAGPHCWIKACLTGFPERNRQRDTTNTPSATTYVYKAMQRSSFVYIFHNGISL</sequence>
<evidence type="ECO:0000256" key="1">
    <source>
        <dbReference type="SAM" id="MobiDB-lite"/>
    </source>
</evidence>
<feature type="transmembrane region" description="Helical" evidence="2">
    <location>
        <begin position="84"/>
        <end position="105"/>
    </location>
</feature>
<keyword evidence="2" id="KW-0812">Transmembrane</keyword>
<evidence type="ECO:0000256" key="3">
    <source>
        <dbReference type="SAM" id="SignalP"/>
    </source>
</evidence>
<evidence type="ECO:0000313" key="5">
    <source>
        <dbReference type="Proteomes" id="UP000296049"/>
    </source>
</evidence>
<keyword evidence="2" id="KW-0472">Membrane</keyword>
<reference evidence="5" key="1">
    <citation type="journal article" date="2013" name="Nat. Genet.">
        <title>The duck genome and transcriptome provide insight into an avian influenza virus reservoir species.</title>
        <authorList>
            <person name="Huang Y."/>
            <person name="Li Y."/>
            <person name="Burt D.W."/>
            <person name="Chen H."/>
            <person name="Zhang Y."/>
            <person name="Qian W."/>
            <person name="Kim H."/>
            <person name="Gan S."/>
            <person name="Zhao Y."/>
            <person name="Li J."/>
            <person name="Yi K."/>
            <person name="Feng H."/>
            <person name="Zhu P."/>
            <person name="Li B."/>
            <person name="Liu Q."/>
            <person name="Fairley S."/>
            <person name="Magor K.E."/>
            <person name="Du Z."/>
            <person name="Hu X."/>
            <person name="Goodman L."/>
            <person name="Tafer H."/>
            <person name="Vignal A."/>
            <person name="Lee T."/>
            <person name="Kim K.W."/>
            <person name="Sheng Z."/>
            <person name="An Y."/>
            <person name="Searle S."/>
            <person name="Herrero J."/>
            <person name="Groenen M.A."/>
            <person name="Crooijmans R.P."/>
            <person name="Faraut T."/>
            <person name="Cai Q."/>
            <person name="Webster R.G."/>
            <person name="Aldridge J.R."/>
            <person name="Warren W.C."/>
            <person name="Bartschat S."/>
            <person name="Kehr S."/>
            <person name="Marz M."/>
            <person name="Stadler P.F."/>
            <person name="Smith J."/>
            <person name="Kraus R.H."/>
            <person name="Zhao Y."/>
            <person name="Ren L."/>
            <person name="Fei J."/>
            <person name="Morisson M."/>
            <person name="Kaiser P."/>
            <person name="Griffin D.K."/>
            <person name="Rao M."/>
            <person name="Pitel F."/>
            <person name="Wang J."/>
            <person name="Li N."/>
        </authorList>
    </citation>
    <scope>NUCLEOTIDE SEQUENCE [LARGE SCALE GENOMIC DNA]</scope>
</reference>
<organism evidence="4 5">
    <name type="scientific">Anas platyrhynchos</name>
    <name type="common">Mallard</name>
    <name type="synonym">Anas boschas</name>
    <dbReference type="NCBI Taxonomy" id="8839"/>
    <lineage>
        <taxon>Eukaryota</taxon>
        <taxon>Metazoa</taxon>
        <taxon>Chordata</taxon>
        <taxon>Craniata</taxon>
        <taxon>Vertebrata</taxon>
        <taxon>Euteleostomi</taxon>
        <taxon>Archelosauria</taxon>
        <taxon>Archosauria</taxon>
        <taxon>Dinosauria</taxon>
        <taxon>Saurischia</taxon>
        <taxon>Theropoda</taxon>
        <taxon>Coelurosauria</taxon>
        <taxon>Aves</taxon>
        <taxon>Neognathae</taxon>
        <taxon>Galloanserae</taxon>
        <taxon>Anseriformes</taxon>
        <taxon>Anatidae</taxon>
        <taxon>Anatinae</taxon>
        <taxon>Anas</taxon>
    </lineage>
</organism>
<accession>R0LD20</accession>
<evidence type="ECO:0000256" key="2">
    <source>
        <dbReference type="SAM" id="Phobius"/>
    </source>
</evidence>
<keyword evidence="2" id="KW-1133">Transmembrane helix</keyword>
<keyword evidence="5" id="KW-1185">Reference proteome</keyword>
<feature type="region of interest" description="Disordered" evidence="1">
    <location>
        <begin position="203"/>
        <end position="226"/>
    </location>
</feature>
<evidence type="ECO:0000313" key="4">
    <source>
        <dbReference type="EMBL" id="EOA98197.1"/>
    </source>
</evidence>
<dbReference type="Proteomes" id="UP000296049">
    <property type="component" value="Unassembled WGS sequence"/>
</dbReference>
<gene>
    <name evidence="4" type="ORF">Anapl_05288</name>
</gene>
<feature type="chain" id="PRO_5004344718" evidence="3">
    <location>
        <begin position="18"/>
        <end position="334"/>
    </location>
</feature>
<proteinExistence type="predicted"/>
<keyword evidence="3" id="KW-0732">Signal</keyword>
<protein>
    <submittedName>
        <fullName evidence="4">Uncharacterized protein</fullName>
    </submittedName>
</protein>
<name>R0LD20_ANAPL</name>
<feature type="signal peptide" evidence="3">
    <location>
        <begin position="1"/>
        <end position="17"/>
    </location>
</feature>
<dbReference type="EMBL" id="KB743532">
    <property type="protein sequence ID" value="EOA98197.1"/>
    <property type="molecule type" value="Genomic_DNA"/>
</dbReference>